<dbReference type="AlphaFoldDB" id="A0AAF0PNX5"/>
<evidence type="ECO:0000313" key="2">
    <source>
        <dbReference type="Proteomes" id="UP001234989"/>
    </source>
</evidence>
<sequence length="120" mass="13516">FLGSGVFSWNSKKIEIVAQSTIEEEYIAASTDANQVIWLRKILKGLGMKLQVANKIKCNNKSAILIAENPVRHGKTKHIFVKFHAIREAEKKKEIKLVHSCSKNQLADILLKLFPTSDSK</sequence>
<proteinExistence type="predicted"/>
<organism evidence="1 2">
    <name type="scientific">Solanum verrucosum</name>
    <dbReference type="NCBI Taxonomy" id="315347"/>
    <lineage>
        <taxon>Eukaryota</taxon>
        <taxon>Viridiplantae</taxon>
        <taxon>Streptophyta</taxon>
        <taxon>Embryophyta</taxon>
        <taxon>Tracheophyta</taxon>
        <taxon>Spermatophyta</taxon>
        <taxon>Magnoliopsida</taxon>
        <taxon>eudicotyledons</taxon>
        <taxon>Gunneridae</taxon>
        <taxon>Pentapetalae</taxon>
        <taxon>asterids</taxon>
        <taxon>lamiids</taxon>
        <taxon>Solanales</taxon>
        <taxon>Solanaceae</taxon>
        <taxon>Solanoideae</taxon>
        <taxon>Solaneae</taxon>
        <taxon>Solanum</taxon>
    </lineage>
</organism>
<name>A0AAF0PNX5_SOLVR</name>
<reference evidence="1" key="1">
    <citation type="submission" date="2023-08" db="EMBL/GenBank/DDBJ databases">
        <title>A de novo genome assembly of Solanum verrucosum Schlechtendal, a Mexican diploid species geographically isolated from the other diploid A-genome species in potato relatives.</title>
        <authorList>
            <person name="Hosaka K."/>
        </authorList>
    </citation>
    <scope>NUCLEOTIDE SEQUENCE</scope>
    <source>
        <tissue evidence="1">Young leaves</tissue>
    </source>
</reference>
<accession>A0AAF0PNX5</accession>
<evidence type="ECO:0008006" key="3">
    <source>
        <dbReference type="Google" id="ProtNLM"/>
    </source>
</evidence>
<keyword evidence="2" id="KW-1185">Reference proteome</keyword>
<feature type="non-terminal residue" evidence="1">
    <location>
        <position position="1"/>
    </location>
</feature>
<dbReference type="CDD" id="cd09272">
    <property type="entry name" value="RNase_HI_RT_Ty1"/>
    <property type="match status" value="1"/>
</dbReference>
<dbReference type="PANTHER" id="PTHR11439:SF463">
    <property type="entry name" value="REVERSE TRANSCRIPTASE TY1_COPIA-TYPE DOMAIN-CONTAINING PROTEIN"/>
    <property type="match status" value="1"/>
</dbReference>
<evidence type="ECO:0000313" key="1">
    <source>
        <dbReference type="EMBL" id="WMV07832.1"/>
    </source>
</evidence>
<dbReference type="Proteomes" id="UP001234989">
    <property type="component" value="Chromosome 1"/>
</dbReference>
<protein>
    <recommendedName>
        <fullName evidence="3">Copia protein</fullName>
    </recommendedName>
</protein>
<dbReference type="PANTHER" id="PTHR11439">
    <property type="entry name" value="GAG-POL-RELATED RETROTRANSPOSON"/>
    <property type="match status" value="1"/>
</dbReference>
<dbReference type="EMBL" id="CP133612">
    <property type="protein sequence ID" value="WMV07832.1"/>
    <property type="molecule type" value="Genomic_DNA"/>
</dbReference>
<gene>
    <name evidence="1" type="ORF">MTR67_001217</name>
</gene>